<name>Q2SFW2_HAHCH</name>
<dbReference type="RefSeq" id="WP_011397530.1">
    <property type="nucleotide sequence ID" value="NC_007645.1"/>
</dbReference>
<dbReference type="eggNOG" id="ENOG5030D49">
    <property type="taxonomic scope" value="Bacteria"/>
</dbReference>
<dbReference type="AlphaFoldDB" id="Q2SFW2"/>
<proteinExistence type="predicted"/>
<dbReference type="EMBL" id="CP000155">
    <property type="protein sequence ID" value="ABC30462.1"/>
    <property type="molecule type" value="Genomic_DNA"/>
</dbReference>
<dbReference type="Proteomes" id="UP000000238">
    <property type="component" value="Chromosome"/>
</dbReference>
<evidence type="ECO:0008006" key="3">
    <source>
        <dbReference type="Google" id="ProtNLM"/>
    </source>
</evidence>
<dbReference type="KEGG" id="hch:HCH_03727"/>
<gene>
    <name evidence="1" type="ordered locus">HCH_03727</name>
</gene>
<protein>
    <recommendedName>
        <fullName evidence="3">1-deoxy-D-xylulose-5-phosphate synthase</fullName>
    </recommendedName>
</protein>
<dbReference type="HOGENOM" id="CLU_160740_0_0_6"/>
<reference evidence="1 2" key="1">
    <citation type="journal article" date="2005" name="Nucleic Acids Res.">
        <title>Genomic blueprint of Hahella chejuensis, a marine microbe producing an algicidal agent.</title>
        <authorList>
            <person name="Jeong H."/>
            <person name="Yim J.H."/>
            <person name="Lee C."/>
            <person name="Choi S.-H."/>
            <person name="Park Y.K."/>
            <person name="Yoon S.H."/>
            <person name="Hur C.-G."/>
            <person name="Kang H.-Y."/>
            <person name="Kim D."/>
            <person name="Lee H.H."/>
            <person name="Park K.H."/>
            <person name="Park S.-H."/>
            <person name="Park H.-S."/>
            <person name="Lee H.K."/>
            <person name="Oh T.K."/>
            <person name="Kim J.F."/>
        </authorList>
    </citation>
    <scope>NUCLEOTIDE SEQUENCE [LARGE SCALE GENOMIC DNA]</scope>
    <source>
        <strain evidence="1 2">KCTC 2396</strain>
    </source>
</reference>
<evidence type="ECO:0000313" key="2">
    <source>
        <dbReference type="Proteomes" id="UP000000238"/>
    </source>
</evidence>
<evidence type="ECO:0000313" key="1">
    <source>
        <dbReference type="EMBL" id="ABC30462.1"/>
    </source>
</evidence>
<accession>Q2SFW2</accession>
<organism evidence="1 2">
    <name type="scientific">Hahella chejuensis (strain KCTC 2396)</name>
    <dbReference type="NCBI Taxonomy" id="349521"/>
    <lineage>
        <taxon>Bacteria</taxon>
        <taxon>Pseudomonadati</taxon>
        <taxon>Pseudomonadota</taxon>
        <taxon>Gammaproteobacteria</taxon>
        <taxon>Oceanospirillales</taxon>
        <taxon>Hahellaceae</taxon>
        <taxon>Hahella</taxon>
    </lineage>
</organism>
<sequence>MKYNVMYIEEKSGVAALEANIGQVFFSKSGKTLEYKGRKFKSLKGSGFKANYFDTETGEHYWFSNCRKDGNDGLYRTKVFVDEEVRREYWGDIRKMPERIEQAHFISTGKHKPNGQEIKSKRTNV</sequence>
<keyword evidence="2" id="KW-1185">Reference proteome</keyword>